<keyword evidence="8" id="KW-1185">Reference proteome</keyword>
<dbReference type="AlphaFoldDB" id="A0AAC9JRQ4"/>
<feature type="transmembrane region" description="Helical" evidence="5">
    <location>
        <begin position="76"/>
        <end position="97"/>
    </location>
</feature>
<evidence type="ECO:0000313" key="8">
    <source>
        <dbReference type="Proteomes" id="UP000182703"/>
    </source>
</evidence>
<organism evidence="7 8">
    <name type="scientific">Chelatococcus daeguensis</name>
    <dbReference type="NCBI Taxonomy" id="444444"/>
    <lineage>
        <taxon>Bacteria</taxon>
        <taxon>Pseudomonadati</taxon>
        <taxon>Pseudomonadota</taxon>
        <taxon>Alphaproteobacteria</taxon>
        <taxon>Hyphomicrobiales</taxon>
        <taxon>Chelatococcaceae</taxon>
        <taxon>Chelatococcus</taxon>
    </lineage>
</organism>
<dbReference type="KEGG" id="cdq:BOQ54_07885"/>
<feature type="domain" description="NnrU" evidence="6">
    <location>
        <begin position="3"/>
        <end position="187"/>
    </location>
</feature>
<evidence type="ECO:0000256" key="1">
    <source>
        <dbReference type="ARBA" id="ARBA00004141"/>
    </source>
</evidence>
<feature type="transmembrane region" description="Helical" evidence="5">
    <location>
        <begin position="6"/>
        <end position="27"/>
    </location>
</feature>
<proteinExistence type="predicted"/>
<feature type="transmembrane region" description="Helical" evidence="5">
    <location>
        <begin position="162"/>
        <end position="189"/>
    </location>
</feature>
<comment type="subcellular location">
    <subcellularLocation>
        <location evidence="1">Membrane</location>
        <topology evidence="1">Multi-pass membrane protein</topology>
    </subcellularLocation>
</comment>
<dbReference type="EMBL" id="CP018095">
    <property type="protein sequence ID" value="APF37256.1"/>
    <property type="molecule type" value="Genomic_DNA"/>
</dbReference>
<evidence type="ECO:0000313" key="7">
    <source>
        <dbReference type="EMBL" id="APF37256.1"/>
    </source>
</evidence>
<name>A0AAC9JRQ4_9HYPH</name>
<gene>
    <name evidence="7" type="ORF">BOQ54_07885</name>
</gene>
<evidence type="ECO:0000259" key="6">
    <source>
        <dbReference type="Pfam" id="PF07298"/>
    </source>
</evidence>
<keyword evidence="4 5" id="KW-0472">Membrane</keyword>
<dbReference type="InterPro" id="IPR009915">
    <property type="entry name" value="NnrU_dom"/>
</dbReference>
<feature type="transmembrane region" description="Helical" evidence="5">
    <location>
        <begin position="117"/>
        <end position="138"/>
    </location>
</feature>
<dbReference type="RefSeq" id="WP_071923662.1">
    <property type="nucleotide sequence ID" value="NZ_CP018095.1"/>
</dbReference>
<evidence type="ECO:0000256" key="4">
    <source>
        <dbReference type="ARBA" id="ARBA00023136"/>
    </source>
</evidence>
<keyword evidence="2 5" id="KW-0812">Transmembrane</keyword>
<dbReference type="GO" id="GO:0016020">
    <property type="term" value="C:membrane"/>
    <property type="evidence" value="ECO:0007669"/>
    <property type="project" value="UniProtKB-SubCell"/>
</dbReference>
<feature type="transmembrane region" description="Helical" evidence="5">
    <location>
        <begin position="39"/>
        <end position="56"/>
    </location>
</feature>
<reference evidence="7 8" key="1">
    <citation type="submission" date="2016-11" db="EMBL/GenBank/DDBJ databases">
        <title>Complete genome sequence of the aerobically denitrifying bacterium Chelatococcus daeguensis TAD1.</title>
        <authorList>
            <person name="Yang Y."/>
            <person name="Huang S."/>
            <person name="Lin E."/>
        </authorList>
    </citation>
    <scope>NUCLEOTIDE SEQUENCE [LARGE SCALE GENOMIC DNA]</scope>
    <source>
        <strain evidence="7 8">TAD1</strain>
    </source>
</reference>
<evidence type="ECO:0000256" key="2">
    <source>
        <dbReference type="ARBA" id="ARBA00022692"/>
    </source>
</evidence>
<protein>
    <submittedName>
        <fullName evidence="7">NnrU family protein</fullName>
    </submittedName>
</protein>
<dbReference type="Pfam" id="PF07298">
    <property type="entry name" value="NnrU"/>
    <property type="match status" value="1"/>
</dbReference>
<sequence length="191" mass="20840">MTLLIIGLAIFFAAHVFTMYRGLRAVAVARLGEGGYKTLYSLVSLIGLMLIVWGFGRYRAEGYIPLWDPPLWGRHLALALMWPVFVLLVAAYAPGAIKRKVRHPMLAAVKIWAFAHLLANGDLGSLLLFGSFLVWAVVDRIAVKRRPGSDAAVPVGSPRNDVVAVVAGTIVYVAFLFWLHPLLIGVPVLPA</sequence>
<accession>A0AAC9JRQ4</accession>
<dbReference type="Proteomes" id="UP000182703">
    <property type="component" value="Chromosome"/>
</dbReference>
<evidence type="ECO:0000256" key="5">
    <source>
        <dbReference type="SAM" id="Phobius"/>
    </source>
</evidence>
<keyword evidence="3 5" id="KW-1133">Transmembrane helix</keyword>
<evidence type="ECO:0000256" key="3">
    <source>
        <dbReference type="ARBA" id="ARBA00022989"/>
    </source>
</evidence>